<dbReference type="GO" id="GO:0016780">
    <property type="term" value="F:phosphotransferase activity, for other substituted phosphate groups"/>
    <property type="evidence" value="ECO:0007669"/>
    <property type="project" value="InterPro"/>
</dbReference>
<dbReference type="Pfam" id="PF00953">
    <property type="entry name" value="Glycos_transf_4"/>
    <property type="match status" value="1"/>
</dbReference>
<dbReference type="EMBL" id="CP024988">
    <property type="protein sequence ID" value="AWT25835.1"/>
    <property type="molecule type" value="Genomic_DNA"/>
</dbReference>
<dbReference type="STRING" id="1737425.GCA_900049755_00258"/>
<dbReference type="GO" id="GO:0009103">
    <property type="term" value="P:lipopolysaccharide biosynthetic process"/>
    <property type="evidence" value="ECO:0007669"/>
    <property type="project" value="TreeGrafter"/>
</dbReference>
<accession>A0A2Z3YM65</accession>
<dbReference type="PANTHER" id="PTHR22926:SF3">
    <property type="entry name" value="UNDECAPRENYL-PHOSPHATE ALPHA-N-ACETYLGLUCOSAMINYL 1-PHOSPHATE TRANSFERASE"/>
    <property type="match status" value="1"/>
</dbReference>
<evidence type="ECO:0000256" key="9">
    <source>
        <dbReference type="SAM" id="Phobius"/>
    </source>
</evidence>
<protein>
    <submittedName>
        <fullName evidence="10">Decaprenyl-phosphate N-acetylglucosaminephosphotransferase</fullName>
        <ecNumber evidence="10">2.7.8.35</ecNumber>
    </submittedName>
</protein>
<feature type="transmembrane region" description="Helical" evidence="9">
    <location>
        <begin position="377"/>
        <end position="399"/>
    </location>
</feature>
<feature type="transmembrane region" description="Helical" evidence="9">
    <location>
        <begin position="206"/>
        <end position="226"/>
    </location>
</feature>
<dbReference type="GO" id="GO:0046872">
    <property type="term" value="F:metal ion binding"/>
    <property type="evidence" value="ECO:0007669"/>
    <property type="project" value="UniProtKB-KW"/>
</dbReference>
<dbReference type="KEGG" id="cpre:Csp1_10300"/>
<evidence type="ECO:0000256" key="6">
    <source>
        <dbReference type="ARBA" id="ARBA00023136"/>
    </source>
</evidence>
<evidence type="ECO:0000256" key="2">
    <source>
        <dbReference type="ARBA" id="ARBA00022475"/>
    </source>
</evidence>
<keyword evidence="2" id="KW-1003">Cell membrane</keyword>
<feature type="transmembrane region" description="Helical" evidence="9">
    <location>
        <begin position="115"/>
        <end position="135"/>
    </location>
</feature>
<evidence type="ECO:0000313" key="11">
    <source>
        <dbReference type="Proteomes" id="UP000247696"/>
    </source>
</evidence>
<keyword evidence="7" id="KW-0460">Magnesium</keyword>
<evidence type="ECO:0000256" key="3">
    <source>
        <dbReference type="ARBA" id="ARBA00022679"/>
    </source>
</evidence>
<feature type="binding site" evidence="7">
    <location>
        <position position="265"/>
    </location>
    <ligand>
        <name>Mg(2+)</name>
        <dbReference type="ChEBI" id="CHEBI:18420"/>
    </ligand>
</feature>
<dbReference type="GO" id="GO:0071555">
    <property type="term" value="P:cell wall organization"/>
    <property type="evidence" value="ECO:0007669"/>
    <property type="project" value="TreeGrafter"/>
</dbReference>
<keyword evidence="11" id="KW-1185">Reference proteome</keyword>
<organism evidence="10 11">
    <name type="scientific">Corynebacterium provencense</name>
    <dbReference type="NCBI Taxonomy" id="1737425"/>
    <lineage>
        <taxon>Bacteria</taxon>
        <taxon>Bacillati</taxon>
        <taxon>Actinomycetota</taxon>
        <taxon>Actinomycetes</taxon>
        <taxon>Mycobacteriales</taxon>
        <taxon>Corynebacteriaceae</taxon>
        <taxon>Corynebacterium</taxon>
    </lineage>
</organism>
<sequence>MTEVAGVGVGAGGAGGIGGVQWLTAAGNAGVGIPFRELVLVLLIACVTTYLTTGVARMLMVRFGQMSAPRARDVHTVPTPRLGGVAMFTGLVVAVAAAGQLPALNRGFPPVTPDMVAVLSAAVVIVVVGVIDDLYDISWVVKLGGQIVGSVVMSLSGLSWYLIWVPLGDGGTTLILDQVQSTMLTALLTVAIINAMNFVDGLDGLAAGLGMIGGGTLLVYSLTILHDQGGTVSAYPPAIISAVLVGVCAGFLPHNFAPARIFMGDSGSMLIGLLLAAACVSASGRINMALYGTADVVALLSPLFVVAAALSIPLLDLVLAVVRRLAAGKSPFAPDKKHLHHRLLRLGHSQRQVVLVLYSWVGVVALGAVGATVFPPVVAAVLFVVAFVVVGVVTWVPLVRNRPPHGGRHRSGQGGHGAGDAGPGGGAAGGAVEAPSAGGTDSPGPIAGLTAPRDSLGG</sequence>
<comment type="subcellular location">
    <subcellularLocation>
        <location evidence="1">Cell membrane</location>
        <topology evidence="1">Multi-pass membrane protein</topology>
    </subcellularLocation>
</comment>
<keyword evidence="7" id="KW-0479">Metal-binding</keyword>
<feature type="compositionally biased region" description="Low complexity" evidence="8">
    <location>
        <begin position="430"/>
        <end position="439"/>
    </location>
</feature>
<feature type="transmembrane region" description="Helical" evidence="9">
    <location>
        <begin position="353"/>
        <end position="371"/>
    </location>
</feature>
<feature type="binding site" evidence="7">
    <location>
        <position position="197"/>
    </location>
    <ligand>
        <name>Mg(2+)</name>
        <dbReference type="ChEBI" id="CHEBI:18420"/>
    </ligand>
</feature>
<dbReference type="InterPro" id="IPR000715">
    <property type="entry name" value="Glycosyl_transferase_4"/>
</dbReference>
<feature type="transmembrane region" description="Helical" evidence="9">
    <location>
        <begin position="82"/>
        <end position="103"/>
    </location>
</feature>
<dbReference type="Proteomes" id="UP000247696">
    <property type="component" value="Chromosome"/>
</dbReference>
<feature type="transmembrane region" description="Helical" evidence="9">
    <location>
        <begin position="147"/>
        <end position="167"/>
    </location>
</feature>
<dbReference type="EC" id="2.7.8.35" evidence="10"/>
<gene>
    <name evidence="10" type="primary">wecA</name>
    <name evidence="10" type="ORF">Csp1_10300</name>
</gene>
<dbReference type="GO" id="GO:0005886">
    <property type="term" value="C:plasma membrane"/>
    <property type="evidence" value="ECO:0007669"/>
    <property type="project" value="UniProtKB-SubCell"/>
</dbReference>
<feature type="transmembrane region" description="Helical" evidence="9">
    <location>
        <begin position="238"/>
        <end position="257"/>
    </location>
</feature>
<evidence type="ECO:0000313" key="10">
    <source>
        <dbReference type="EMBL" id="AWT25835.1"/>
    </source>
</evidence>
<evidence type="ECO:0000256" key="5">
    <source>
        <dbReference type="ARBA" id="ARBA00022989"/>
    </source>
</evidence>
<evidence type="ECO:0000256" key="8">
    <source>
        <dbReference type="SAM" id="MobiDB-lite"/>
    </source>
</evidence>
<name>A0A2Z3YM65_9CORY</name>
<feature type="transmembrane region" description="Helical" evidence="9">
    <location>
        <begin position="179"/>
        <end position="199"/>
    </location>
</feature>
<dbReference type="PANTHER" id="PTHR22926">
    <property type="entry name" value="PHOSPHO-N-ACETYLMURAMOYL-PENTAPEPTIDE-TRANSFERASE"/>
    <property type="match status" value="1"/>
</dbReference>
<evidence type="ECO:0000256" key="4">
    <source>
        <dbReference type="ARBA" id="ARBA00022692"/>
    </source>
</evidence>
<feature type="region of interest" description="Disordered" evidence="8">
    <location>
        <begin position="403"/>
        <end position="458"/>
    </location>
</feature>
<feature type="transmembrane region" description="Helical" evidence="9">
    <location>
        <begin position="296"/>
        <end position="322"/>
    </location>
</feature>
<keyword evidence="4 9" id="KW-0812">Transmembrane</keyword>
<dbReference type="GO" id="GO:0044038">
    <property type="term" value="P:cell wall macromolecule biosynthetic process"/>
    <property type="evidence" value="ECO:0007669"/>
    <property type="project" value="TreeGrafter"/>
</dbReference>
<dbReference type="CDD" id="cd06853">
    <property type="entry name" value="GT_WecA_like"/>
    <property type="match status" value="1"/>
</dbReference>
<proteinExistence type="predicted"/>
<dbReference type="AlphaFoldDB" id="A0A2Z3YM65"/>
<reference evidence="11" key="1">
    <citation type="submission" date="2017-11" db="EMBL/GenBank/DDBJ databases">
        <title>Otitis media/interna in a cat caused by the recently described species Corynebacterium provencense.</title>
        <authorList>
            <person name="Kittl S."/>
            <person name="Brodard I."/>
            <person name="Rychener L."/>
            <person name="Jores J."/>
            <person name="Roosje P."/>
            <person name="Gobeli Brawand S."/>
        </authorList>
    </citation>
    <scope>NUCLEOTIDE SEQUENCE [LARGE SCALE GENOMIC DNA]</scope>
    <source>
        <strain evidence="11">17KM38</strain>
    </source>
</reference>
<keyword evidence="6 9" id="KW-0472">Membrane</keyword>
<evidence type="ECO:0000256" key="7">
    <source>
        <dbReference type="PIRSR" id="PIRSR600715-1"/>
    </source>
</evidence>
<feature type="transmembrane region" description="Helical" evidence="9">
    <location>
        <begin position="38"/>
        <end position="61"/>
    </location>
</feature>
<feature type="compositionally biased region" description="Gly residues" evidence="8">
    <location>
        <begin position="412"/>
        <end position="429"/>
    </location>
</feature>
<feature type="transmembrane region" description="Helical" evidence="9">
    <location>
        <begin position="269"/>
        <end position="290"/>
    </location>
</feature>
<keyword evidence="5 9" id="KW-1133">Transmembrane helix</keyword>
<comment type="cofactor">
    <cofactor evidence="7">
        <name>Mg(2+)</name>
        <dbReference type="ChEBI" id="CHEBI:18420"/>
    </cofactor>
</comment>
<evidence type="ECO:0000256" key="1">
    <source>
        <dbReference type="ARBA" id="ARBA00004651"/>
    </source>
</evidence>
<keyword evidence="3 10" id="KW-0808">Transferase</keyword>